<dbReference type="InParanoid" id="A0A0C3P966"/>
<dbReference type="EMBL" id="KN831973">
    <property type="protein sequence ID" value="KIO04074.1"/>
    <property type="molecule type" value="Genomic_DNA"/>
</dbReference>
<dbReference type="HOGENOM" id="CLU_2688807_0_0_1"/>
<organism evidence="1 2">
    <name type="scientific">Pisolithus tinctorius Marx 270</name>
    <dbReference type="NCBI Taxonomy" id="870435"/>
    <lineage>
        <taxon>Eukaryota</taxon>
        <taxon>Fungi</taxon>
        <taxon>Dikarya</taxon>
        <taxon>Basidiomycota</taxon>
        <taxon>Agaricomycotina</taxon>
        <taxon>Agaricomycetes</taxon>
        <taxon>Agaricomycetidae</taxon>
        <taxon>Boletales</taxon>
        <taxon>Sclerodermatineae</taxon>
        <taxon>Pisolithaceae</taxon>
        <taxon>Pisolithus</taxon>
    </lineage>
</organism>
<evidence type="ECO:0000313" key="2">
    <source>
        <dbReference type="Proteomes" id="UP000054217"/>
    </source>
</evidence>
<keyword evidence="2" id="KW-1185">Reference proteome</keyword>
<reference evidence="1 2" key="1">
    <citation type="submission" date="2014-04" db="EMBL/GenBank/DDBJ databases">
        <authorList>
            <consortium name="DOE Joint Genome Institute"/>
            <person name="Kuo A."/>
            <person name="Kohler A."/>
            <person name="Costa M.D."/>
            <person name="Nagy L.G."/>
            <person name="Floudas D."/>
            <person name="Copeland A."/>
            <person name="Barry K.W."/>
            <person name="Cichocki N."/>
            <person name="Veneault-Fourrey C."/>
            <person name="LaButti K."/>
            <person name="Lindquist E.A."/>
            <person name="Lipzen A."/>
            <person name="Lundell T."/>
            <person name="Morin E."/>
            <person name="Murat C."/>
            <person name="Sun H."/>
            <person name="Tunlid A."/>
            <person name="Henrissat B."/>
            <person name="Grigoriev I.V."/>
            <person name="Hibbett D.S."/>
            <person name="Martin F."/>
            <person name="Nordberg H.P."/>
            <person name="Cantor M.N."/>
            <person name="Hua S.X."/>
        </authorList>
    </citation>
    <scope>NUCLEOTIDE SEQUENCE [LARGE SCALE GENOMIC DNA]</scope>
    <source>
        <strain evidence="1 2">Marx 270</strain>
    </source>
</reference>
<protein>
    <submittedName>
        <fullName evidence="1">Uncharacterized protein</fullName>
    </submittedName>
</protein>
<sequence>MSWFTQAAPLRLYTIQSTLTFQFKEEPNQALRLSIGKRWEVKLLQVACALGRKSCPKHVPLQKHKQIDRVSACV</sequence>
<evidence type="ECO:0000313" key="1">
    <source>
        <dbReference type="EMBL" id="KIO04074.1"/>
    </source>
</evidence>
<proteinExistence type="predicted"/>
<name>A0A0C3P966_PISTI</name>
<gene>
    <name evidence="1" type="ORF">M404DRAFT_1000900</name>
</gene>
<dbReference type="AlphaFoldDB" id="A0A0C3P966"/>
<reference evidence="2" key="2">
    <citation type="submission" date="2015-01" db="EMBL/GenBank/DDBJ databases">
        <title>Evolutionary Origins and Diversification of the Mycorrhizal Mutualists.</title>
        <authorList>
            <consortium name="DOE Joint Genome Institute"/>
            <consortium name="Mycorrhizal Genomics Consortium"/>
            <person name="Kohler A."/>
            <person name="Kuo A."/>
            <person name="Nagy L.G."/>
            <person name="Floudas D."/>
            <person name="Copeland A."/>
            <person name="Barry K.W."/>
            <person name="Cichocki N."/>
            <person name="Veneault-Fourrey C."/>
            <person name="LaButti K."/>
            <person name="Lindquist E.A."/>
            <person name="Lipzen A."/>
            <person name="Lundell T."/>
            <person name="Morin E."/>
            <person name="Murat C."/>
            <person name="Riley R."/>
            <person name="Ohm R."/>
            <person name="Sun H."/>
            <person name="Tunlid A."/>
            <person name="Henrissat B."/>
            <person name="Grigoriev I.V."/>
            <person name="Hibbett D.S."/>
            <person name="Martin F."/>
        </authorList>
    </citation>
    <scope>NUCLEOTIDE SEQUENCE [LARGE SCALE GENOMIC DNA]</scope>
    <source>
        <strain evidence="2">Marx 270</strain>
    </source>
</reference>
<accession>A0A0C3P966</accession>
<dbReference type="Proteomes" id="UP000054217">
    <property type="component" value="Unassembled WGS sequence"/>
</dbReference>